<sequence>MERRRGEQMAYPTFRTLLRGGSIPAKLSPVEAVVRVPDDPTEDRGGGPRPGAGSL</sequence>
<keyword evidence="3" id="KW-1185">Reference proteome</keyword>
<name>A0A543CQI2_9ACTN</name>
<protein>
    <submittedName>
        <fullName evidence="2">Uncharacterized protein</fullName>
    </submittedName>
</protein>
<evidence type="ECO:0000313" key="3">
    <source>
        <dbReference type="Proteomes" id="UP000316096"/>
    </source>
</evidence>
<comment type="caution">
    <text evidence="2">The sequence shown here is derived from an EMBL/GenBank/DDBJ whole genome shotgun (WGS) entry which is preliminary data.</text>
</comment>
<feature type="compositionally biased region" description="Basic and acidic residues" evidence="1">
    <location>
        <begin position="36"/>
        <end position="46"/>
    </location>
</feature>
<dbReference type="EMBL" id="VFOZ01000001">
    <property type="protein sequence ID" value="TQL99363.1"/>
    <property type="molecule type" value="Genomic_DNA"/>
</dbReference>
<evidence type="ECO:0000256" key="1">
    <source>
        <dbReference type="SAM" id="MobiDB-lite"/>
    </source>
</evidence>
<proteinExistence type="predicted"/>
<dbReference type="Proteomes" id="UP000316096">
    <property type="component" value="Unassembled WGS sequence"/>
</dbReference>
<reference evidence="2 3" key="1">
    <citation type="submission" date="2019-06" db="EMBL/GenBank/DDBJ databases">
        <title>Sequencing the genomes of 1000 actinobacteria strains.</title>
        <authorList>
            <person name="Klenk H.-P."/>
        </authorList>
    </citation>
    <scope>NUCLEOTIDE SEQUENCE [LARGE SCALE GENOMIC DNA]</scope>
    <source>
        <strain evidence="2 3">DSM 102200</strain>
    </source>
</reference>
<organism evidence="2 3">
    <name type="scientific">Actinoallomurus bryophytorum</name>
    <dbReference type="NCBI Taxonomy" id="1490222"/>
    <lineage>
        <taxon>Bacteria</taxon>
        <taxon>Bacillati</taxon>
        <taxon>Actinomycetota</taxon>
        <taxon>Actinomycetes</taxon>
        <taxon>Streptosporangiales</taxon>
        <taxon>Thermomonosporaceae</taxon>
        <taxon>Actinoallomurus</taxon>
    </lineage>
</organism>
<feature type="region of interest" description="Disordered" evidence="1">
    <location>
        <begin position="35"/>
        <end position="55"/>
    </location>
</feature>
<dbReference type="AlphaFoldDB" id="A0A543CQI2"/>
<gene>
    <name evidence="2" type="ORF">FB559_5041</name>
</gene>
<accession>A0A543CQI2</accession>
<evidence type="ECO:0000313" key="2">
    <source>
        <dbReference type="EMBL" id="TQL99363.1"/>
    </source>
</evidence>